<feature type="signal peptide" evidence="1">
    <location>
        <begin position="1"/>
        <end position="18"/>
    </location>
</feature>
<reference evidence="3" key="1">
    <citation type="submission" date="2017-09" db="EMBL/GenBank/DDBJ databases">
        <authorList>
            <person name="Varghese N."/>
            <person name="Submissions S."/>
        </authorList>
    </citation>
    <scope>NUCLEOTIDE SEQUENCE [LARGE SCALE GENOMIC DNA]</scope>
    <source>
        <strain evidence="3">DSM 2913</strain>
    </source>
</reference>
<dbReference type="AlphaFoldDB" id="A0A285NUI4"/>
<dbReference type="Proteomes" id="UP000218627">
    <property type="component" value="Unassembled WGS sequence"/>
</dbReference>
<protein>
    <recommendedName>
        <fullName evidence="4">CARD domain-containing protein</fullName>
    </recommendedName>
</protein>
<organism evidence="2 3">
    <name type="scientific">Hydrogenobacter hydrogenophilus</name>
    <dbReference type="NCBI Taxonomy" id="35835"/>
    <lineage>
        <taxon>Bacteria</taxon>
        <taxon>Pseudomonadati</taxon>
        <taxon>Aquificota</taxon>
        <taxon>Aquificia</taxon>
        <taxon>Aquificales</taxon>
        <taxon>Aquificaceae</taxon>
        <taxon>Hydrogenobacter</taxon>
    </lineage>
</organism>
<dbReference type="EMBL" id="OBEN01000002">
    <property type="protein sequence ID" value="SNZ13154.1"/>
    <property type="molecule type" value="Genomic_DNA"/>
</dbReference>
<gene>
    <name evidence="2" type="ORF">SAMN06265353_0639</name>
</gene>
<keyword evidence="1" id="KW-0732">Signal</keyword>
<evidence type="ECO:0000313" key="3">
    <source>
        <dbReference type="Proteomes" id="UP000218627"/>
    </source>
</evidence>
<name>A0A285NUI4_9AQUI</name>
<feature type="chain" id="PRO_5012583348" description="CARD domain-containing protein" evidence="1">
    <location>
        <begin position="19"/>
        <end position="79"/>
    </location>
</feature>
<evidence type="ECO:0000313" key="2">
    <source>
        <dbReference type="EMBL" id="SNZ13154.1"/>
    </source>
</evidence>
<evidence type="ECO:0008006" key="4">
    <source>
        <dbReference type="Google" id="ProtNLM"/>
    </source>
</evidence>
<evidence type="ECO:0000256" key="1">
    <source>
        <dbReference type="SAM" id="SignalP"/>
    </source>
</evidence>
<proteinExistence type="predicted"/>
<keyword evidence="3" id="KW-1185">Reference proteome</keyword>
<accession>A0A285NUI4</accession>
<sequence>MKRILIIAVLCTPFLSFAGTNHPALDTLLELLTEKNIITPEEAMKLSEQFRKDMDERNKEIESMIQKAVEKNLSKEVKP</sequence>
<dbReference type="RefSeq" id="WP_096601040.1">
    <property type="nucleotide sequence ID" value="NZ_OBEN01000002.1"/>
</dbReference>
<dbReference type="OrthoDB" id="9926803at2"/>